<dbReference type="OrthoDB" id="693274at2759"/>
<dbReference type="Pfam" id="PF25597">
    <property type="entry name" value="SH3_retrovirus"/>
    <property type="match status" value="1"/>
</dbReference>
<evidence type="ECO:0000313" key="3">
    <source>
        <dbReference type="EMBL" id="KAF0934308.1"/>
    </source>
</evidence>
<protein>
    <recommendedName>
        <fullName evidence="2">Retroviral polymerase SH3-like domain-containing protein</fullName>
    </recommendedName>
</protein>
<dbReference type="AlphaFoldDB" id="A0A6G1FBJ1"/>
<evidence type="ECO:0000259" key="2">
    <source>
        <dbReference type="Pfam" id="PF25597"/>
    </source>
</evidence>
<evidence type="ECO:0000256" key="1">
    <source>
        <dbReference type="SAM" id="MobiDB-lite"/>
    </source>
</evidence>
<feature type="region of interest" description="Disordered" evidence="1">
    <location>
        <begin position="92"/>
        <end position="130"/>
    </location>
</feature>
<dbReference type="EMBL" id="SPHZ02000001">
    <property type="protein sequence ID" value="KAF0934308.1"/>
    <property type="molecule type" value="Genomic_DNA"/>
</dbReference>
<organism evidence="3 4">
    <name type="scientific">Oryza meyeriana var. granulata</name>
    <dbReference type="NCBI Taxonomy" id="110450"/>
    <lineage>
        <taxon>Eukaryota</taxon>
        <taxon>Viridiplantae</taxon>
        <taxon>Streptophyta</taxon>
        <taxon>Embryophyta</taxon>
        <taxon>Tracheophyta</taxon>
        <taxon>Spermatophyta</taxon>
        <taxon>Magnoliopsida</taxon>
        <taxon>Liliopsida</taxon>
        <taxon>Poales</taxon>
        <taxon>Poaceae</taxon>
        <taxon>BOP clade</taxon>
        <taxon>Oryzoideae</taxon>
        <taxon>Oryzeae</taxon>
        <taxon>Oryzinae</taxon>
        <taxon>Oryza</taxon>
        <taxon>Oryza meyeriana</taxon>
    </lineage>
</organism>
<name>A0A6G1FBJ1_9ORYZ</name>
<evidence type="ECO:0000313" key="4">
    <source>
        <dbReference type="Proteomes" id="UP000479710"/>
    </source>
</evidence>
<accession>A0A6G1FBJ1</accession>
<reference evidence="3 4" key="1">
    <citation type="submission" date="2019-11" db="EMBL/GenBank/DDBJ databases">
        <title>Whole genome sequence of Oryza granulata.</title>
        <authorList>
            <person name="Li W."/>
        </authorList>
    </citation>
    <scope>NUCLEOTIDE SEQUENCE [LARGE SCALE GENOMIC DNA]</scope>
    <source>
        <strain evidence="4">cv. Menghai</strain>
        <tissue evidence="3">Leaf</tissue>
    </source>
</reference>
<comment type="caution">
    <text evidence="3">The sequence shown here is derived from an EMBL/GenBank/DDBJ whole genome shotgun (WGS) entry which is preliminary data.</text>
</comment>
<feature type="domain" description="Retroviral polymerase SH3-like" evidence="2">
    <location>
        <begin position="1"/>
        <end position="40"/>
    </location>
</feature>
<proteinExistence type="predicted"/>
<sequence length="168" mass="17681">MIFIGYEGRPKAYRVYDPSSWRVHVTRDVVFDEGASWDWYARGRGEQNDHDDFSVEYSVELIGGDAPAPVPPDGLGGHLKHCSQLISPSASEAEATQAVRPAADGQMAGREFGGGGRSGDRREVPGIGTLGQLGGVETTLVPACLAEHDGARMGLTAGVVAERSSAAA</sequence>
<keyword evidence="4" id="KW-1185">Reference proteome</keyword>
<dbReference type="InterPro" id="IPR057670">
    <property type="entry name" value="SH3_retrovirus"/>
</dbReference>
<dbReference type="Proteomes" id="UP000479710">
    <property type="component" value="Unassembled WGS sequence"/>
</dbReference>
<gene>
    <name evidence="3" type="ORF">E2562_024767</name>
</gene>